<evidence type="ECO:0000313" key="1">
    <source>
        <dbReference type="EMBL" id="CAA3025202.1"/>
    </source>
</evidence>
<dbReference type="Gramene" id="OE9A114317T5">
    <property type="protein sequence ID" value="OE9A114317C5"/>
    <property type="gene ID" value="OE9A114317"/>
</dbReference>
<accession>A0A8S0UX17</accession>
<dbReference type="OrthoDB" id="778244at2759"/>
<dbReference type="PANTHER" id="PTHR34659">
    <property type="entry name" value="BNAA05G11610D PROTEIN"/>
    <property type="match status" value="1"/>
</dbReference>
<proteinExistence type="predicted"/>
<organism evidence="1 2">
    <name type="scientific">Olea europaea subsp. europaea</name>
    <dbReference type="NCBI Taxonomy" id="158383"/>
    <lineage>
        <taxon>Eukaryota</taxon>
        <taxon>Viridiplantae</taxon>
        <taxon>Streptophyta</taxon>
        <taxon>Embryophyta</taxon>
        <taxon>Tracheophyta</taxon>
        <taxon>Spermatophyta</taxon>
        <taxon>Magnoliopsida</taxon>
        <taxon>eudicotyledons</taxon>
        <taxon>Gunneridae</taxon>
        <taxon>Pentapetalae</taxon>
        <taxon>asterids</taxon>
        <taxon>lamiids</taxon>
        <taxon>Lamiales</taxon>
        <taxon>Oleaceae</taxon>
        <taxon>Oleeae</taxon>
        <taxon>Olea</taxon>
    </lineage>
</organism>
<dbReference type="Proteomes" id="UP000594638">
    <property type="component" value="Unassembled WGS sequence"/>
</dbReference>
<comment type="caution">
    <text evidence="1">The sequence shown here is derived from an EMBL/GenBank/DDBJ whole genome shotgun (WGS) entry which is preliminary data.</text>
</comment>
<evidence type="ECO:0000313" key="2">
    <source>
        <dbReference type="Proteomes" id="UP000594638"/>
    </source>
</evidence>
<name>A0A8S0UX17_OLEEU</name>
<dbReference type="InterPro" id="IPR053273">
    <property type="entry name" value="CST_Regulator"/>
</dbReference>
<dbReference type="Gramene" id="OE9A114317T2">
    <property type="protein sequence ID" value="OE9A114317C2"/>
    <property type="gene ID" value="OE9A114317"/>
</dbReference>
<dbReference type="EMBL" id="CACTIH010009127">
    <property type="protein sequence ID" value="CAA3025202.1"/>
    <property type="molecule type" value="Genomic_DNA"/>
</dbReference>
<reference evidence="1 2" key="1">
    <citation type="submission" date="2019-12" db="EMBL/GenBank/DDBJ databases">
        <authorList>
            <person name="Alioto T."/>
            <person name="Alioto T."/>
            <person name="Gomez Garrido J."/>
        </authorList>
    </citation>
    <scope>NUCLEOTIDE SEQUENCE [LARGE SCALE GENOMIC DNA]</scope>
</reference>
<sequence length="286" mass="32030">MFYSMLKLIPNFLVKSPQADFTFYFIKIFIVAKETSWIVVPFSFGKQLQDLLPLSGVDPVKVAAGDVSLSPCAHLDMNEKPKAMLENSDLKKESTEDKLNADEDVGKKLPLSGLGDKRGTSLLCNLRESCVPPSDQTNVMLSTDLVGSCNSVDAVIANDSIVKARVAEDKFDIGVIHNEEVVEPRADILKQYDKSNLEESCVMVEGDMLRFFLQETAKQKSFKKKIREAFLSKLISRKPEYHKLFVQYGNRDGMEATEMVIPGSNKVSDNAKLQGLNFFDSDWELL</sequence>
<protein>
    <submittedName>
        <fullName evidence="1">Uncharacterized protein</fullName>
    </submittedName>
</protein>
<dbReference type="PANTHER" id="PTHR34659:SF1">
    <property type="entry name" value="PROTEIN EGT2"/>
    <property type="match status" value="1"/>
</dbReference>
<dbReference type="AlphaFoldDB" id="A0A8S0UX17"/>
<keyword evidence="2" id="KW-1185">Reference proteome</keyword>
<gene>
    <name evidence="1" type="ORF">OLEA9_A114317</name>
</gene>